<feature type="transmembrane region" description="Helical" evidence="1">
    <location>
        <begin position="46"/>
        <end position="62"/>
    </location>
</feature>
<dbReference type="Proteomes" id="UP001500200">
    <property type="component" value="Unassembled WGS sequence"/>
</dbReference>
<name>A0ABP9SQD6_9MICC</name>
<dbReference type="RefSeq" id="WP_345452229.1">
    <property type="nucleotide sequence ID" value="NZ_BAABKK010000031.1"/>
</dbReference>
<feature type="transmembrane region" description="Helical" evidence="1">
    <location>
        <begin position="21"/>
        <end position="40"/>
    </location>
</feature>
<keyword evidence="3" id="KW-1185">Reference proteome</keyword>
<organism evidence="2 3">
    <name type="scientific">Arthrobacter gyeryongensis</name>
    <dbReference type="NCBI Taxonomy" id="1650592"/>
    <lineage>
        <taxon>Bacteria</taxon>
        <taxon>Bacillati</taxon>
        <taxon>Actinomycetota</taxon>
        <taxon>Actinomycetes</taxon>
        <taxon>Micrococcales</taxon>
        <taxon>Micrococcaceae</taxon>
        <taxon>Arthrobacter</taxon>
    </lineage>
</organism>
<protein>
    <submittedName>
        <fullName evidence="2">Uncharacterized protein</fullName>
    </submittedName>
</protein>
<accession>A0ABP9SQD6</accession>
<evidence type="ECO:0000256" key="1">
    <source>
        <dbReference type="SAM" id="Phobius"/>
    </source>
</evidence>
<keyword evidence="1" id="KW-0472">Membrane</keyword>
<keyword evidence="1" id="KW-0812">Transmembrane</keyword>
<evidence type="ECO:0000313" key="2">
    <source>
        <dbReference type="EMBL" id="GAA5200027.1"/>
    </source>
</evidence>
<reference evidence="3" key="1">
    <citation type="journal article" date="2019" name="Int. J. Syst. Evol. Microbiol.">
        <title>The Global Catalogue of Microorganisms (GCM) 10K type strain sequencing project: providing services to taxonomists for standard genome sequencing and annotation.</title>
        <authorList>
            <consortium name="The Broad Institute Genomics Platform"/>
            <consortium name="The Broad Institute Genome Sequencing Center for Infectious Disease"/>
            <person name="Wu L."/>
            <person name="Ma J."/>
        </authorList>
    </citation>
    <scope>NUCLEOTIDE SEQUENCE [LARGE SCALE GENOMIC DNA]</scope>
    <source>
        <strain evidence="3">JCM 18514</strain>
    </source>
</reference>
<keyword evidence="1" id="KW-1133">Transmembrane helix</keyword>
<dbReference type="EMBL" id="BAABKK010000031">
    <property type="protein sequence ID" value="GAA5200027.1"/>
    <property type="molecule type" value="Genomic_DNA"/>
</dbReference>
<sequence length="77" mass="8947">MQWLWNAYRFPKQSVSDLVSLEYVYLIIAVGWTVIGIFRLPGWPGYLDIIYAIFVGTLSLAARKEIRRRQESGPQTK</sequence>
<evidence type="ECO:0000313" key="3">
    <source>
        <dbReference type="Proteomes" id="UP001500200"/>
    </source>
</evidence>
<gene>
    <name evidence="2" type="ORF">GCM10023346_41130</name>
</gene>
<comment type="caution">
    <text evidence="2">The sequence shown here is derived from an EMBL/GenBank/DDBJ whole genome shotgun (WGS) entry which is preliminary data.</text>
</comment>
<proteinExistence type="predicted"/>